<feature type="transmembrane region" description="Helical" evidence="1">
    <location>
        <begin position="150"/>
        <end position="174"/>
    </location>
</feature>
<dbReference type="EMBL" id="JAFGDB010000088">
    <property type="protein sequence ID" value="MBN2067821.1"/>
    <property type="molecule type" value="Genomic_DNA"/>
</dbReference>
<reference evidence="2" key="1">
    <citation type="submission" date="2021-01" db="EMBL/GenBank/DDBJ databases">
        <title>Active Sulfur Cycling in an Early Earth Analoge.</title>
        <authorList>
            <person name="Hahn C.R."/>
            <person name="Youssef N.H."/>
            <person name="Elshahed M."/>
        </authorList>
    </citation>
    <scope>NUCLEOTIDE SEQUENCE</scope>
    <source>
        <strain evidence="2">Zod_Metabat.1151</strain>
    </source>
</reference>
<evidence type="ECO:0000256" key="1">
    <source>
        <dbReference type="SAM" id="Phobius"/>
    </source>
</evidence>
<dbReference type="AlphaFoldDB" id="A0A938YUL5"/>
<comment type="caution">
    <text evidence="2">The sequence shown here is derived from an EMBL/GenBank/DDBJ whole genome shotgun (WGS) entry which is preliminary data.</text>
</comment>
<keyword evidence="1" id="KW-0812">Transmembrane</keyword>
<evidence type="ECO:0008006" key="4">
    <source>
        <dbReference type="Google" id="ProtNLM"/>
    </source>
</evidence>
<keyword evidence="1" id="KW-1133">Transmembrane helix</keyword>
<keyword evidence="1" id="KW-0472">Membrane</keyword>
<protein>
    <recommendedName>
        <fullName evidence="4">Yip1 domain-containing protein</fullName>
    </recommendedName>
</protein>
<organism evidence="2 3">
    <name type="scientific">Candidatus Iainarchaeum sp</name>
    <dbReference type="NCBI Taxonomy" id="3101447"/>
    <lineage>
        <taxon>Archaea</taxon>
        <taxon>Candidatus Iainarchaeota</taxon>
        <taxon>Candidatus Iainarchaeia</taxon>
        <taxon>Candidatus Iainarchaeales</taxon>
        <taxon>Candidatus Iainarchaeaceae</taxon>
        <taxon>Candidatus Iainarchaeum</taxon>
    </lineage>
</organism>
<evidence type="ECO:0000313" key="3">
    <source>
        <dbReference type="Proteomes" id="UP000809243"/>
    </source>
</evidence>
<feature type="transmembrane region" description="Helical" evidence="1">
    <location>
        <begin position="52"/>
        <end position="76"/>
    </location>
</feature>
<name>A0A938YUL5_9ARCH</name>
<gene>
    <name evidence="2" type="ORF">JW744_05115</name>
</gene>
<accession>A0A938YUL5</accession>
<sequence>MNPNILSPKKAVNSCFEKPNWAIALSLVFVSFLFWAGQAFVISGSLEMDSALFGLATSYIGFFALGIIILVIGFVFNRQAIKGKFSGLFSALSLLQIIFILVYILSIIAFYLVIPSGVAAELRAVDGTILESSARFNEVLLANAASINFMLLYGFLVLAAIVGLYGFCILVLAVKKFTDSGTIGALLISLVSAILLGFLGL</sequence>
<dbReference type="Proteomes" id="UP000809243">
    <property type="component" value="Unassembled WGS sequence"/>
</dbReference>
<feature type="transmembrane region" description="Helical" evidence="1">
    <location>
        <begin position="181"/>
        <end position="200"/>
    </location>
</feature>
<feature type="transmembrane region" description="Helical" evidence="1">
    <location>
        <begin position="21"/>
        <end position="46"/>
    </location>
</feature>
<evidence type="ECO:0000313" key="2">
    <source>
        <dbReference type="EMBL" id="MBN2067821.1"/>
    </source>
</evidence>
<proteinExistence type="predicted"/>
<feature type="transmembrane region" description="Helical" evidence="1">
    <location>
        <begin position="88"/>
        <end position="114"/>
    </location>
</feature>